<proteinExistence type="predicted"/>
<dbReference type="Proteomes" id="UP000192610">
    <property type="component" value="Unassembled WGS sequence"/>
</dbReference>
<dbReference type="SUPFAM" id="SSF52266">
    <property type="entry name" value="SGNH hydrolase"/>
    <property type="match status" value="1"/>
</dbReference>
<feature type="domain" description="Sialate O-acetylesterase" evidence="3">
    <location>
        <begin position="411"/>
        <end position="512"/>
    </location>
</feature>
<dbReference type="GO" id="GO:0005975">
    <property type="term" value="P:carbohydrate metabolic process"/>
    <property type="evidence" value="ECO:0007669"/>
    <property type="project" value="InterPro"/>
</dbReference>
<sequence length="642" mass="71823">MYRLLSLCMLSLLSIAVLAQVKLPRLISDNMVLQRDTKLTIWGWAAVGEKVTIHFIDKTYTGTTGADSTWSVSLPALKAGGPYEMEITGSNQLVIKNILVGDVWVCSGQSNMELPMERVKEKYPAVIANSANPAIRQFNVATTYDFQKARKDYESGSWQLANPQTVLQFTAVGYFFAKTLYEKYQVPIGLIKASVGGSPAEAWLTEGALKAFPQHLETALLYKQPGFIDSIRNRDQQIRNNWYQTIWQQDKGLHDTSPWYDPGVNTANWKTMPVPGFWDEHGLKGVNGVVWFRKEIEVPASMTGKPAKLLLGRIVDQDSVFVNGRFAGTIGYQYPPRRYELPAGLLQPGKNTIVVRVINNAGRGGFITDKPYKLTVGEETIDLKGDWQFALGTTAPPLPLATFFQYMPTGLYKAMVSPMLPYRIKGVIWYQGESNAGRAVEYRTLFPAVINTWRKQWQEGNFPFLFVQLANYMETKDQPGESDWAMTREAQLKTLSLPNTGMAVITDIGEWNDIHPLNKEDVGKRLALWAEKQAYGDQQVVYSGPLYKGMKVQGNKITLQFTSTGSGLMAKGDKELKYFAIAGADKKFVWANATIEGNNVIVWSDQVPQPVAVRYAWADNPAGANLYNKEGLPASPFRTDNW</sequence>
<keyword evidence="1" id="KW-0378">Hydrolase</keyword>
<dbReference type="SUPFAM" id="SSF49785">
    <property type="entry name" value="Galactose-binding domain-like"/>
    <property type="match status" value="1"/>
</dbReference>
<accession>A0A1V9F8C0</accession>
<organism evidence="4 5">
    <name type="scientific">Niastella yeongjuensis</name>
    <dbReference type="NCBI Taxonomy" id="354355"/>
    <lineage>
        <taxon>Bacteria</taxon>
        <taxon>Pseudomonadati</taxon>
        <taxon>Bacteroidota</taxon>
        <taxon>Chitinophagia</taxon>
        <taxon>Chitinophagales</taxon>
        <taxon>Chitinophagaceae</taxon>
        <taxon>Niastella</taxon>
    </lineage>
</organism>
<evidence type="ECO:0000313" key="4">
    <source>
        <dbReference type="EMBL" id="OQP54487.1"/>
    </source>
</evidence>
<dbReference type="EMBL" id="LVXG01000003">
    <property type="protein sequence ID" value="OQP54487.1"/>
    <property type="molecule type" value="Genomic_DNA"/>
</dbReference>
<protein>
    <submittedName>
        <fullName evidence="4">9-O-acetylesterase</fullName>
    </submittedName>
</protein>
<dbReference type="InterPro" id="IPR039329">
    <property type="entry name" value="SIAE"/>
</dbReference>
<evidence type="ECO:0000259" key="3">
    <source>
        <dbReference type="Pfam" id="PF03629"/>
    </source>
</evidence>
<dbReference type="GO" id="GO:0001681">
    <property type="term" value="F:sialate O-acetylesterase activity"/>
    <property type="evidence" value="ECO:0007669"/>
    <property type="project" value="InterPro"/>
</dbReference>
<dbReference type="Pfam" id="PF03629">
    <property type="entry name" value="SASA"/>
    <property type="match status" value="2"/>
</dbReference>
<keyword evidence="5" id="KW-1185">Reference proteome</keyword>
<dbReference type="RefSeq" id="WP_081197315.1">
    <property type="nucleotide sequence ID" value="NZ_FOCZ01000003.1"/>
</dbReference>
<name>A0A1V9F8C0_9BACT</name>
<dbReference type="AlphaFoldDB" id="A0A1V9F8C0"/>
<comment type="caution">
    <text evidence="4">The sequence shown here is derived from an EMBL/GenBank/DDBJ whole genome shotgun (WGS) entry which is preliminary data.</text>
</comment>
<feature type="chain" id="PRO_5010726118" evidence="2">
    <location>
        <begin position="20"/>
        <end position="642"/>
    </location>
</feature>
<feature type="domain" description="Sialate O-acetylesterase" evidence="3">
    <location>
        <begin position="101"/>
        <end position="207"/>
    </location>
</feature>
<dbReference type="InterPro" id="IPR036514">
    <property type="entry name" value="SGNH_hydro_sf"/>
</dbReference>
<dbReference type="STRING" id="354355.SAMN05660816_01740"/>
<dbReference type="Gene3D" id="2.60.120.260">
    <property type="entry name" value="Galactose-binding domain-like"/>
    <property type="match status" value="1"/>
</dbReference>
<reference evidence="5" key="1">
    <citation type="submission" date="2016-04" db="EMBL/GenBank/DDBJ databases">
        <authorList>
            <person name="Chen L."/>
            <person name="Zhuang W."/>
            <person name="Wang G."/>
        </authorList>
    </citation>
    <scope>NUCLEOTIDE SEQUENCE [LARGE SCALE GENOMIC DNA]</scope>
    <source>
        <strain evidence="5">17621</strain>
    </source>
</reference>
<evidence type="ECO:0000256" key="2">
    <source>
        <dbReference type="SAM" id="SignalP"/>
    </source>
</evidence>
<feature type="signal peptide" evidence="2">
    <location>
        <begin position="1"/>
        <end position="19"/>
    </location>
</feature>
<evidence type="ECO:0000256" key="1">
    <source>
        <dbReference type="ARBA" id="ARBA00022801"/>
    </source>
</evidence>
<dbReference type="GO" id="GO:0004553">
    <property type="term" value="F:hydrolase activity, hydrolyzing O-glycosyl compounds"/>
    <property type="evidence" value="ECO:0007669"/>
    <property type="project" value="InterPro"/>
</dbReference>
<dbReference type="InterPro" id="IPR013783">
    <property type="entry name" value="Ig-like_fold"/>
</dbReference>
<dbReference type="OrthoDB" id="9816001at2"/>
<dbReference type="Gene3D" id="2.60.40.10">
    <property type="entry name" value="Immunoglobulins"/>
    <property type="match status" value="1"/>
</dbReference>
<keyword evidence="2" id="KW-0732">Signal</keyword>
<dbReference type="InterPro" id="IPR005181">
    <property type="entry name" value="SASA"/>
</dbReference>
<evidence type="ECO:0000313" key="5">
    <source>
        <dbReference type="Proteomes" id="UP000192610"/>
    </source>
</evidence>
<dbReference type="Gene3D" id="3.40.50.1110">
    <property type="entry name" value="SGNH hydrolase"/>
    <property type="match status" value="1"/>
</dbReference>
<dbReference type="PANTHER" id="PTHR22901:SF0">
    <property type="entry name" value="SIALATE O-ACETYLESTERASE"/>
    <property type="match status" value="1"/>
</dbReference>
<dbReference type="InterPro" id="IPR008979">
    <property type="entry name" value="Galactose-bd-like_sf"/>
</dbReference>
<dbReference type="PANTHER" id="PTHR22901">
    <property type="entry name" value="SIALATE O-ACETYLESTERASE"/>
    <property type="match status" value="1"/>
</dbReference>
<gene>
    <name evidence="4" type="ORF">A4H97_21145</name>
</gene>